<evidence type="ECO:0000259" key="5">
    <source>
        <dbReference type="PROSITE" id="PS50865"/>
    </source>
</evidence>
<reference evidence="6 7" key="1">
    <citation type="journal article" date="2016" name="Mol. Biol. Evol.">
        <title>Comparative Genomics of Early-Diverging Mushroom-Forming Fungi Provides Insights into the Origins of Lignocellulose Decay Capabilities.</title>
        <authorList>
            <person name="Nagy L.G."/>
            <person name="Riley R."/>
            <person name="Tritt A."/>
            <person name="Adam C."/>
            <person name="Daum C."/>
            <person name="Floudas D."/>
            <person name="Sun H."/>
            <person name="Yadav J.S."/>
            <person name="Pangilinan J."/>
            <person name="Larsson K.H."/>
            <person name="Matsuura K."/>
            <person name="Barry K."/>
            <person name="Labutti K."/>
            <person name="Kuo R."/>
            <person name="Ohm R.A."/>
            <person name="Bhattacharya S.S."/>
            <person name="Shirouzu T."/>
            <person name="Yoshinaga Y."/>
            <person name="Martin F.M."/>
            <person name="Grigoriev I.V."/>
            <person name="Hibbett D.S."/>
        </authorList>
    </citation>
    <scope>NUCLEOTIDE SEQUENCE [LARGE SCALE GENOMIC DNA]</scope>
    <source>
        <strain evidence="6 7">CBS 109695</strain>
    </source>
</reference>
<feature type="domain" description="MYND-type" evidence="5">
    <location>
        <begin position="257"/>
        <end position="305"/>
    </location>
</feature>
<sequence length="503" mass="57683">MSPPTEDEPLGSCLWQDQFPVASMLADPIRWDSDWTKVLRKLSAKDVYDKLSIFEKRQIPALKDVSDRMHGIQKAMMVPWDEDFEQGEFQNLRMLWLLLEDKERQKHLLHGLIEASRRCTILQNARALCPEITISSMTKTNGRAFIDFMVAYHENLKASSPDAPFLSHSEWWSKALPDTENTSLGERAKFMYDIFTIQREGFIAQFIQATMWSILNDMAYGSAGMDKARNMASDDPLMATMVTKSISELRTTPLLRCENCTKGQEELKNRPFMICSACKSKMNFLIHYCSPACQKQDWRRHKKQCGKEKVSKKLRGTIHDPYWAVPDFGDTMKDVPDYIRNSLPPGGDSEDAALESMGFGKPHPSLTITPALQRQIDLYTNAKEVDYFVFDELNCPFPFIVDDTWTKITFRNLRAQAISSPDRQGIEPIAEYVIKCMGQREGFSRDLIVGQFEREYGDDLGEKLQNFQSLSIRNGYAEGTTFIEVTSRSLDVTMSKIRDKRAK</sequence>
<evidence type="ECO:0000256" key="2">
    <source>
        <dbReference type="ARBA" id="ARBA00022771"/>
    </source>
</evidence>
<proteinExistence type="predicted"/>
<keyword evidence="7" id="KW-1185">Reference proteome</keyword>
<evidence type="ECO:0000256" key="1">
    <source>
        <dbReference type="ARBA" id="ARBA00022723"/>
    </source>
</evidence>
<accession>A0A166H0L9</accession>
<dbReference type="InterPro" id="IPR002893">
    <property type="entry name" value="Znf_MYND"/>
</dbReference>
<evidence type="ECO:0000313" key="7">
    <source>
        <dbReference type="Proteomes" id="UP000076532"/>
    </source>
</evidence>
<dbReference type="PROSITE" id="PS50865">
    <property type="entry name" value="ZF_MYND_2"/>
    <property type="match status" value="1"/>
</dbReference>
<dbReference type="SUPFAM" id="SSF144232">
    <property type="entry name" value="HIT/MYND zinc finger-like"/>
    <property type="match status" value="1"/>
</dbReference>
<organism evidence="6 7">
    <name type="scientific">Athelia psychrophila</name>
    <dbReference type="NCBI Taxonomy" id="1759441"/>
    <lineage>
        <taxon>Eukaryota</taxon>
        <taxon>Fungi</taxon>
        <taxon>Dikarya</taxon>
        <taxon>Basidiomycota</taxon>
        <taxon>Agaricomycotina</taxon>
        <taxon>Agaricomycetes</taxon>
        <taxon>Agaricomycetidae</taxon>
        <taxon>Atheliales</taxon>
        <taxon>Atheliaceae</taxon>
        <taxon>Athelia</taxon>
    </lineage>
</organism>
<dbReference type="EMBL" id="KV417573">
    <property type="protein sequence ID" value="KZP18358.1"/>
    <property type="molecule type" value="Genomic_DNA"/>
</dbReference>
<dbReference type="Proteomes" id="UP000076532">
    <property type="component" value="Unassembled WGS sequence"/>
</dbReference>
<gene>
    <name evidence="6" type="ORF">FIBSPDRAFT_745471</name>
</gene>
<name>A0A166H0L9_9AGAM</name>
<dbReference type="AlphaFoldDB" id="A0A166H0L9"/>
<keyword evidence="1" id="KW-0479">Metal-binding</keyword>
<dbReference type="OrthoDB" id="3188288at2759"/>
<dbReference type="Gene3D" id="6.10.140.2220">
    <property type="match status" value="1"/>
</dbReference>
<dbReference type="Pfam" id="PF01753">
    <property type="entry name" value="zf-MYND"/>
    <property type="match status" value="1"/>
</dbReference>
<evidence type="ECO:0000313" key="6">
    <source>
        <dbReference type="EMBL" id="KZP18358.1"/>
    </source>
</evidence>
<evidence type="ECO:0000256" key="3">
    <source>
        <dbReference type="ARBA" id="ARBA00022833"/>
    </source>
</evidence>
<dbReference type="GO" id="GO:0008270">
    <property type="term" value="F:zinc ion binding"/>
    <property type="evidence" value="ECO:0007669"/>
    <property type="project" value="UniProtKB-KW"/>
</dbReference>
<protein>
    <recommendedName>
        <fullName evidence="5">MYND-type domain-containing protein</fullName>
    </recommendedName>
</protein>
<keyword evidence="2 4" id="KW-0863">Zinc-finger</keyword>
<evidence type="ECO:0000256" key="4">
    <source>
        <dbReference type="PROSITE-ProRule" id="PRU00134"/>
    </source>
</evidence>
<keyword evidence="3" id="KW-0862">Zinc</keyword>